<dbReference type="Proteomes" id="UP000515123">
    <property type="component" value="Linkage group 20"/>
</dbReference>
<dbReference type="SUPFAM" id="SSF56672">
    <property type="entry name" value="DNA/RNA polymerases"/>
    <property type="match status" value="1"/>
</dbReference>
<dbReference type="PANTHER" id="PTHR11439:SF461">
    <property type="entry name" value="OS10G0432200 PROTEIN"/>
    <property type="match status" value="1"/>
</dbReference>
<dbReference type="InterPro" id="IPR013103">
    <property type="entry name" value="RVT_2"/>
</dbReference>
<dbReference type="RefSeq" id="XP_020110392.1">
    <property type="nucleotide sequence ID" value="XM_020254803.1"/>
</dbReference>
<evidence type="ECO:0000313" key="3">
    <source>
        <dbReference type="RefSeq" id="XP_020110392.1"/>
    </source>
</evidence>
<proteinExistence type="predicted"/>
<evidence type="ECO:0000259" key="1">
    <source>
        <dbReference type="Pfam" id="PF07727"/>
    </source>
</evidence>
<evidence type="ECO:0000313" key="2">
    <source>
        <dbReference type="Proteomes" id="UP000515123"/>
    </source>
</evidence>
<protein>
    <submittedName>
        <fullName evidence="3">Uncharacterized protein LOC109725561</fullName>
    </submittedName>
</protein>
<dbReference type="GeneID" id="109725561"/>
<feature type="domain" description="Reverse transcriptase Ty1/copia-type" evidence="1">
    <location>
        <begin position="3"/>
        <end position="180"/>
    </location>
</feature>
<organism evidence="2 3">
    <name type="scientific">Ananas comosus</name>
    <name type="common">Pineapple</name>
    <name type="synonym">Ananas ananas</name>
    <dbReference type="NCBI Taxonomy" id="4615"/>
    <lineage>
        <taxon>Eukaryota</taxon>
        <taxon>Viridiplantae</taxon>
        <taxon>Streptophyta</taxon>
        <taxon>Embryophyta</taxon>
        <taxon>Tracheophyta</taxon>
        <taxon>Spermatophyta</taxon>
        <taxon>Magnoliopsida</taxon>
        <taxon>Liliopsida</taxon>
        <taxon>Poales</taxon>
        <taxon>Bromeliaceae</taxon>
        <taxon>Bromelioideae</taxon>
        <taxon>Ananas</taxon>
    </lineage>
</organism>
<dbReference type="OrthoDB" id="774847at2759"/>
<dbReference type="CDD" id="cd09272">
    <property type="entry name" value="RNase_HI_RT_Ty1"/>
    <property type="match status" value="1"/>
</dbReference>
<sequence length="419" mass="47812">MTYVRILIALAASCIWPFYQLDVKNAFLHGDLHEEIYMQPPLGLSHSSSHVCRLWKALYGLKQAPRVWFEKFQSTILSFGFHQSENDHALFIHTSARGLIALLLYVDDMIITCDDLDCIHSVKSYLQQQFDKKDLGPLRYFLGIKVAYSPRGYILSQQKYTADLLSRAELTDTGTVSTPMQLHQKLTPTMGEPLTNPTRYRELVGALVYLTISRPDIAYAVHIVSQFMQAPTSVHYVALLRILRYLRGSIHQSLFFSSSSKPQLRAYCDADWAGDLTDRWSTTGYCVFFGNSLISWRSKKQDIVAKSSTEAEYRAMSSAASEIVWLRRLLGDLGVQCSTSTPLYCHNQSAIKIANNPVFHERTKHIEIDRHFVRHYYINGSISLPFIPSAQQLADFFTKSQTTQRHQYLLSKLSVFTSP</sequence>
<dbReference type="InterPro" id="IPR043502">
    <property type="entry name" value="DNA/RNA_pol_sf"/>
</dbReference>
<reference evidence="3" key="2">
    <citation type="submission" date="2025-08" db="UniProtKB">
        <authorList>
            <consortium name="RefSeq"/>
        </authorList>
    </citation>
    <scope>IDENTIFICATION</scope>
    <source>
        <tissue evidence="3">Leaf</tissue>
    </source>
</reference>
<keyword evidence="2" id="KW-1185">Reference proteome</keyword>
<name>A0A6P5GRF1_ANACO</name>
<accession>A0A6P5GRF1</accession>
<dbReference type="Pfam" id="PF07727">
    <property type="entry name" value="RVT_2"/>
    <property type="match status" value="1"/>
</dbReference>
<reference evidence="2" key="1">
    <citation type="journal article" date="2015" name="Nat. Genet.">
        <title>The pineapple genome and the evolution of CAM photosynthesis.</title>
        <authorList>
            <person name="Ming R."/>
            <person name="VanBuren R."/>
            <person name="Wai C.M."/>
            <person name="Tang H."/>
            <person name="Schatz M.C."/>
            <person name="Bowers J.E."/>
            <person name="Lyons E."/>
            <person name="Wang M.L."/>
            <person name="Chen J."/>
            <person name="Biggers E."/>
            <person name="Zhang J."/>
            <person name="Huang L."/>
            <person name="Zhang L."/>
            <person name="Miao W."/>
            <person name="Zhang J."/>
            <person name="Ye Z."/>
            <person name="Miao C."/>
            <person name="Lin Z."/>
            <person name="Wang H."/>
            <person name="Zhou H."/>
            <person name="Yim W.C."/>
            <person name="Priest H.D."/>
            <person name="Zheng C."/>
            <person name="Woodhouse M."/>
            <person name="Edger P.P."/>
            <person name="Guyot R."/>
            <person name="Guo H.B."/>
            <person name="Guo H."/>
            <person name="Zheng G."/>
            <person name="Singh R."/>
            <person name="Sharma A."/>
            <person name="Min X."/>
            <person name="Zheng Y."/>
            <person name="Lee H."/>
            <person name="Gurtowski J."/>
            <person name="Sedlazeck F.J."/>
            <person name="Harkess A."/>
            <person name="McKain M.R."/>
            <person name="Liao Z."/>
            <person name="Fang J."/>
            <person name="Liu J."/>
            <person name="Zhang X."/>
            <person name="Zhang Q."/>
            <person name="Hu W."/>
            <person name="Qin Y."/>
            <person name="Wang K."/>
            <person name="Chen L.Y."/>
            <person name="Shirley N."/>
            <person name="Lin Y.R."/>
            <person name="Liu L.Y."/>
            <person name="Hernandez A.G."/>
            <person name="Wright C.L."/>
            <person name="Bulone V."/>
            <person name="Tuskan G.A."/>
            <person name="Heath K."/>
            <person name="Zee F."/>
            <person name="Moore P.H."/>
            <person name="Sunkar R."/>
            <person name="Leebens-Mack J.H."/>
            <person name="Mockler T."/>
            <person name="Bennetzen J.L."/>
            <person name="Freeling M."/>
            <person name="Sankoff D."/>
            <person name="Paterson A.H."/>
            <person name="Zhu X."/>
            <person name="Yang X."/>
            <person name="Smith J.A."/>
            <person name="Cushman J.C."/>
            <person name="Paull R.E."/>
            <person name="Yu Q."/>
        </authorList>
    </citation>
    <scope>NUCLEOTIDE SEQUENCE [LARGE SCALE GENOMIC DNA]</scope>
    <source>
        <strain evidence="2">cv. F153</strain>
    </source>
</reference>
<dbReference type="AlphaFoldDB" id="A0A6P5GRF1"/>
<gene>
    <name evidence="3" type="primary">LOC109725561</name>
</gene>
<dbReference type="PANTHER" id="PTHR11439">
    <property type="entry name" value="GAG-POL-RELATED RETROTRANSPOSON"/>
    <property type="match status" value="1"/>
</dbReference>